<proteinExistence type="predicted"/>
<protein>
    <submittedName>
        <fullName evidence="1">Uncharacterized protein</fullName>
    </submittedName>
</protein>
<name>A0A011NW38_9PROT</name>
<accession>A0A011NW38</accession>
<evidence type="ECO:0000313" key="1">
    <source>
        <dbReference type="EMBL" id="EXI68835.1"/>
    </source>
</evidence>
<evidence type="ECO:0000313" key="2">
    <source>
        <dbReference type="Proteomes" id="UP000020218"/>
    </source>
</evidence>
<keyword evidence="2" id="KW-1185">Reference proteome</keyword>
<dbReference type="PATRIC" id="fig|1454001.3.peg.833"/>
<comment type="caution">
    <text evidence="1">The sequence shown here is derived from an EMBL/GenBank/DDBJ whole genome shotgun (WGS) entry which is preliminary data.</text>
</comment>
<reference evidence="1" key="1">
    <citation type="submission" date="2014-02" db="EMBL/GenBank/DDBJ databases">
        <title>Expanding our view of genomic diversity in Candidatus Accumulibacter clades.</title>
        <authorList>
            <person name="Skennerton C.T."/>
            <person name="Barr J.J."/>
            <person name="Slater F.R."/>
            <person name="Bond P.L."/>
            <person name="Tyson G.W."/>
        </authorList>
    </citation>
    <scope>NUCLEOTIDE SEQUENCE [LARGE SCALE GENOMIC DNA]</scope>
</reference>
<dbReference type="Proteomes" id="UP000020218">
    <property type="component" value="Unassembled WGS sequence"/>
</dbReference>
<gene>
    <name evidence="1" type="ORF">AW08_00657</name>
</gene>
<sequence>MIARIVALLLVVLRAHWVGAFAHFFRLAALHADRRSACRLPGGLSVFAGGSGN</sequence>
<dbReference type="EMBL" id="JFAX01000003">
    <property type="protein sequence ID" value="EXI68835.1"/>
    <property type="molecule type" value="Genomic_DNA"/>
</dbReference>
<dbReference type="AlphaFoldDB" id="A0A011NW38"/>
<organism evidence="1 2">
    <name type="scientific">Candidatus Accumulibacter adjunctus</name>
    <dbReference type="NCBI Taxonomy" id="1454001"/>
    <lineage>
        <taxon>Bacteria</taxon>
        <taxon>Pseudomonadati</taxon>
        <taxon>Pseudomonadota</taxon>
        <taxon>Betaproteobacteria</taxon>
        <taxon>Candidatus Accumulibacter</taxon>
    </lineage>
</organism>